<dbReference type="EMBL" id="JBHSHC010000119">
    <property type="protein sequence ID" value="MFC4769160.1"/>
    <property type="molecule type" value="Genomic_DNA"/>
</dbReference>
<dbReference type="SFLD" id="SFLDG01017">
    <property type="entry name" value="Polyprenyl_Transferase_Like"/>
    <property type="match status" value="1"/>
</dbReference>
<organism evidence="8 9">
    <name type="scientific">Effusibacillus consociatus</name>
    <dbReference type="NCBI Taxonomy" id="1117041"/>
    <lineage>
        <taxon>Bacteria</taxon>
        <taxon>Bacillati</taxon>
        <taxon>Bacillota</taxon>
        <taxon>Bacilli</taxon>
        <taxon>Bacillales</taxon>
        <taxon>Alicyclobacillaceae</taxon>
        <taxon>Effusibacillus</taxon>
    </lineage>
</organism>
<name>A0ABV9Q950_9BACL</name>
<dbReference type="CDD" id="cd00685">
    <property type="entry name" value="Trans_IPPS_HT"/>
    <property type="match status" value="1"/>
</dbReference>
<keyword evidence="3 7" id="KW-0808">Transferase</keyword>
<evidence type="ECO:0000256" key="5">
    <source>
        <dbReference type="ARBA" id="ARBA00022842"/>
    </source>
</evidence>
<dbReference type="Proteomes" id="UP001596002">
    <property type="component" value="Unassembled WGS sequence"/>
</dbReference>
<dbReference type="SUPFAM" id="SSF48576">
    <property type="entry name" value="Terpenoid synthases"/>
    <property type="match status" value="1"/>
</dbReference>
<comment type="cofactor">
    <cofactor evidence="1">
        <name>Mg(2+)</name>
        <dbReference type="ChEBI" id="CHEBI:18420"/>
    </cofactor>
</comment>
<comment type="similarity">
    <text evidence="2 7">Belongs to the FPP/GGPP synthase family.</text>
</comment>
<dbReference type="Pfam" id="PF00348">
    <property type="entry name" value="polyprenyl_synt"/>
    <property type="match status" value="1"/>
</dbReference>
<dbReference type="NCBIfam" id="NF045485">
    <property type="entry name" value="FPPsyn"/>
    <property type="match status" value="1"/>
</dbReference>
<dbReference type="EC" id="2.5.1.-" evidence="8"/>
<evidence type="ECO:0000256" key="6">
    <source>
        <dbReference type="ARBA" id="ARBA00023229"/>
    </source>
</evidence>
<dbReference type="InterPro" id="IPR000092">
    <property type="entry name" value="Polyprenyl_synt"/>
</dbReference>
<evidence type="ECO:0000256" key="7">
    <source>
        <dbReference type="RuleBase" id="RU004466"/>
    </source>
</evidence>
<dbReference type="InterPro" id="IPR033749">
    <property type="entry name" value="Polyprenyl_synt_CS"/>
</dbReference>
<evidence type="ECO:0000256" key="1">
    <source>
        <dbReference type="ARBA" id="ARBA00001946"/>
    </source>
</evidence>
<dbReference type="RefSeq" id="WP_380027361.1">
    <property type="nucleotide sequence ID" value="NZ_JBHSHC010000119.1"/>
</dbReference>
<dbReference type="PANTHER" id="PTHR43281">
    <property type="entry name" value="FARNESYL DIPHOSPHATE SYNTHASE"/>
    <property type="match status" value="1"/>
</dbReference>
<evidence type="ECO:0000256" key="4">
    <source>
        <dbReference type="ARBA" id="ARBA00022723"/>
    </source>
</evidence>
<evidence type="ECO:0000313" key="9">
    <source>
        <dbReference type="Proteomes" id="UP001596002"/>
    </source>
</evidence>
<dbReference type="InterPro" id="IPR053378">
    <property type="entry name" value="Prenyl_diphosphate_synthase"/>
</dbReference>
<dbReference type="SFLD" id="SFLDS00005">
    <property type="entry name" value="Isoprenoid_Synthase_Type_I"/>
    <property type="match status" value="1"/>
</dbReference>
<protein>
    <submittedName>
        <fullName evidence="8">Polyprenyl synthetase family protein</fullName>
        <ecNumber evidence="8">2.5.1.-</ecNumber>
    </submittedName>
</protein>
<dbReference type="PROSITE" id="PS00723">
    <property type="entry name" value="POLYPRENYL_SYNTHASE_1"/>
    <property type="match status" value="1"/>
</dbReference>
<dbReference type="Gene3D" id="1.10.600.10">
    <property type="entry name" value="Farnesyl Diphosphate Synthase"/>
    <property type="match status" value="1"/>
</dbReference>
<dbReference type="PANTHER" id="PTHR43281:SF1">
    <property type="entry name" value="FARNESYL DIPHOSPHATE SYNTHASE"/>
    <property type="match status" value="1"/>
</dbReference>
<gene>
    <name evidence="8" type="ORF">ACFO8Q_17655</name>
</gene>
<dbReference type="PROSITE" id="PS00444">
    <property type="entry name" value="POLYPRENYL_SYNTHASE_2"/>
    <property type="match status" value="1"/>
</dbReference>
<keyword evidence="9" id="KW-1185">Reference proteome</keyword>
<reference evidence="9" key="1">
    <citation type="journal article" date="2019" name="Int. J. Syst. Evol. Microbiol.">
        <title>The Global Catalogue of Microorganisms (GCM) 10K type strain sequencing project: providing services to taxonomists for standard genome sequencing and annotation.</title>
        <authorList>
            <consortium name="The Broad Institute Genomics Platform"/>
            <consortium name="The Broad Institute Genome Sequencing Center for Infectious Disease"/>
            <person name="Wu L."/>
            <person name="Ma J."/>
        </authorList>
    </citation>
    <scope>NUCLEOTIDE SEQUENCE [LARGE SCALE GENOMIC DNA]</scope>
    <source>
        <strain evidence="9">WYCCWR 12678</strain>
    </source>
</reference>
<dbReference type="InterPro" id="IPR008949">
    <property type="entry name" value="Isoprenoid_synthase_dom_sf"/>
</dbReference>
<dbReference type="GO" id="GO:0016740">
    <property type="term" value="F:transferase activity"/>
    <property type="evidence" value="ECO:0007669"/>
    <property type="project" value="UniProtKB-KW"/>
</dbReference>
<keyword evidence="4" id="KW-0479">Metal-binding</keyword>
<evidence type="ECO:0000256" key="2">
    <source>
        <dbReference type="ARBA" id="ARBA00006706"/>
    </source>
</evidence>
<evidence type="ECO:0000256" key="3">
    <source>
        <dbReference type="ARBA" id="ARBA00022679"/>
    </source>
</evidence>
<keyword evidence="6" id="KW-0414">Isoprene biosynthesis</keyword>
<keyword evidence="5" id="KW-0460">Magnesium</keyword>
<evidence type="ECO:0000313" key="8">
    <source>
        <dbReference type="EMBL" id="MFC4769160.1"/>
    </source>
</evidence>
<accession>A0ABV9Q950</accession>
<comment type="caution">
    <text evidence="8">The sequence shown here is derived from an EMBL/GenBank/DDBJ whole genome shotgun (WGS) entry which is preliminary data.</text>
</comment>
<proteinExistence type="inferred from homology"/>
<sequence length="296" mass="32301">MSFLIDEYLKNRAKEVEEALDRLTASALDTPHPIGEAMRYSLFAGGKRIRPILTLAAVETMGGDYKEALPVACAIEMIHTYSLIHDDLPAMDNDDFRRGKPTNHKVFGEAMAILAGDALLTYAFEVLSSVEMPGREKEQLALIRELSKASGFQGMIGGQAADMEAEGKNGDEATLLYIHRHKTGDLLTASVRMGAIFAGASDQELGKFTVYAENLGLAFQIQDDILDVIGDQSKIGKAVGADAALRKMTFPGIYGLEASQKKLHELTQKALTSLNEISQDTTVLQAIADYLLKREF</sequence>